<proteinExistence type="predicted"/>
<dbReference type="InterPro" id="IPR029045">
    <property type="entry name" value="ClpP/crotonase-like_dom_sf"/>
</dbReference>
<sequence>MAFWCRAVISVRSYGNREVMTMPVYRKFFPNFEEDIIVYYGDVTRDGYDIITAVCNHERMSDSAYLVLATFGGDPHAGYRIARCLRHHYGDFKVLVPDHCKSAGTLITLGASELVVADRGELGPLDIQLSKPDEMLESSSGMDLPQALDFLRAQTKSTLSDLLWEIRVNRRLSTKVASELASKLTSSMYHPIYAQIDPIKLGEVSRANAIGFEYGKRLNTLSQNMKKNALVRLITGYPAHSFVIDRKECMDLFKSVRAPDQREMGLLEHLYNLNFRISNDPPIVYNLNRIEAEHEHESSATESVDNSTGTVPPADGDQTGASGGESPLGGAPAPARKPRKAAGS</sequence>
<feature type="region of interest" description="Disordered" evidence="1">
    <location>
        <begin position="294"/>
        <end position="344"/>
    </location>
</feature>
<evidence type="ECO:0008006" key="4">
    <source>
        <dbReference type="Google" id="ProtNLM"/>
    </source>
</evidence>
<dbReference type="Pfam" id="PF01972">
    <property type="entry name" value="SDH_protease"/>
    <property type="match status" value="1"/>
</dbReference>
<dbReference type="AlphaFoldDB" id="A0A246F7M3"/>
<reference evidence="2 3" key="1">
    <citation type="submission" date="2017-06" db="EMBL/GenBank/DDBJ databases">
        <title>Draft genome of Pseudomonas nitroreducens DF05.</title>
        <authorList>
            <person name="Iyer R."/>
        </authorList>
    </citation>
    <scope>NUCLEOTIDE SEQUENCE [LARGE SCALE GENOMIC DNA]</scope>
    <source>
        <strain evidence="2 3">DF05</strain>
    </source>
</reference>
<evidence type="ECO:0000313" key="3">
    <source>
        <dbReference type="Proteomes" id="UP000198145"/>
    </source>
</evidence>
<evidence type="ECO:0000313" key="2">
    <source>
        <dbReference type="EMBL" id="OWP49193.1"/>
    </source>
</evidence>
<organism evidence="2 3">
    <name type="scientific">Pseudomonas nitroreducens</name>
    <dbReference type="NCBI Taxonomy" id="46680"/>
    <lineage>
        <taxon>Bacteria</taxon>
        <taxon>Pseudomonadati</taxon>
        <taxon>Pseudomonadota</taxon>
        <taxon>Gammaproteobacteria</taxon>
        <taxon>Pseudomonadales</taxon>
        <taxon>Pseudomonadaceae</taxon>
        <taxon>Pseudomonas</taxon>
    </lineage>
</organism>
<dbReference type="EMBL" id="NJBA01000007">
    <property type="protein sequence ID" value="OWP49193.1"/>
    <property type="molecule type" value="Genomic_DNA"/>
</dbReference>
<dbReference type="Proteomes" id="UP000198145">
    <property type="component" value="Unassembled WGS sequence"/>
</dbReference>
<comment type="caution">
    <text evidence="2">The sequence shown here is derived from an EMBL/GenBank/DDBJ whole genome shotgun (WGS) entry which is preliminary data.</text>
</comment>
<protein>
    <recommendedName>
        <fullName evidence="4">SppA protein</fullName>
    </recommendedName>
</protein>
<accession>A0A246F7M3</accession>
<dbReference type="PANTHER" id="PTHR35984">
    <property type="entry name" value="PERIPLASMIC SERINE PROTEASE"/>
    <property type="match status" value="1"/>
</dbReference>
<dbReference type="InterPro" id="IPR002825">
    <property type="entry name" value="Pept_S49_ser-pept_pro"/>
</dbReference>
<name>A0A246F7M3_PSENT</name>
<dbReference type="GO" id="GO:0016020">
    <property type="term" value="C:membrane"/>
    <property type="evidence" value="ECO:0007669"/>
    <property type="project" value="InterPro"/>
</dbReference>
<gene>
    <name evidence="2" type="ORF">CEG18_20900</name>
</gene>
<dbReference type="PANTHER" id="PTHR35984:SF1">
    <property type="entry name" value="PERIPLASMIC SERINE PROTEASE"/>
    <property type="match status" value="1"/>
</dbReference>
<evidence type="ECO:0000256" key="1">
    <source>
        <dbReference type="SAM" id="MobiDB-lite"/>
    </source>
</evidence>
<dbReference type="SUPFAM" id="SSF52096">
    <property type="entry name" value="ClpP/crotonase"/>
    <property type="match status" value="1"/>
</dbReference>
<dbReference type="Gene3D" id="3.90.226.10">
    <property type="entry name" value="2-enoyl-CoA Hydratase, Chain A, domain 1"/>
    <property type="match status" value="1"/>
</dbReference>